<dbReference type="EMBL" id="JACSQL010000001">
    <property type="protein sequence ID" value="MBD7966733.1"/>
    <property type="molecule type" value="Genomic_DNA"/>
</dbReference>
<comment type="caution">
    <text evidence="3">The sequence shown here is derived from an EMBL/GenBank/DDBJ whole genome shotgun (WGS) entry which is preliminary data.</text>
</comment>
<proteinExistence type="inferred from homology"/>
<dbReference type="Gene3D" id="6.10.250.1120">
    <property type="match status" value="1"/>
</dbReference>
<dbReference type="GO" id="GO:0016787">
    <property type="term" value="F:hydrolase activity"/>
    <property type="evidence" value="ECO:0007669"/>
    <property type="project" value="UniProtKB-KW"/>
</dbReference>
<evidence type="ECO:0000313" key="4">
    <source>
        <dbReference type="Proteomes" id="UP000608071"/>
    </source>
</evidence>
<feature type="domain" description="Nudix hydrolase" evidence="2">
    <location>
        <begin position="67"/>
        <end position="195"/>
    </location>
</feature>
<evidence type="ECO:0000256" key="1">
    <source>
        <dbReference type="ARBA" id="ARBA00005582"/>
    </source>
</evidence>
<keyword evidence="3" id="KW-0378">Hydrolase</keyword>
<dbReference type="InterPro" id="IPR059176">
    <property type="entry name" value="UDP-X_N"/>
</dbReference>
<dbReference type="PANTHER" id="PTHR43736">
    <property type="entry name" value="ADP-RIBOSE PYROPHOSPHATASE"/>
    <property type="match status" value="1"/>
</dbReference>
<reference evidence="3 4" key="1">
    <citation type="submission" date="2020-08" db="EMBL/GenBank/DDBJ databases">
        <title>A Genomic Blueprint of the Chicken Gut Microbiome.</title>
        <authorList>
            <person name="Gilroy R."/>
            <person name="Ravi A."/>
            <person name="Getino M."/>
            <person name="Pursley I."/>
            <person name="Horton D.L."/>
            <person name="Alikhan N.-F."/>
            <person name="Baker D."/>
            <person name="Gharbi K."/>
            <person name="Hall N."/>
            <person name="Watson M."/>
            <person name="Adriaenssens E.M."/>
            <person name="Foster-Nyarko E."/>
            <person name="Jarju S."/>
            <person name="Secka A."/>
            <person name="Antonio M."/>
            <person name="Oren A."/>
            <person name="Chaudhuri R."/>
            <person name="La Ragione R.M."/>
            <person name="Hildebrand F."/>
            <person name="Pallen M.J."/>
        </authorList>
    </citation>
    <scope>NUCLEOTIDE SEQUENCE [LARGE SCALE GENOMIC DNA]</scope>
    <source>
        <strain evidence="3 4">Sa2BVA9</strain>
    </source>
</reference>
<dbReference type="InterPro" id="IPR000086">
    <property type="entry name" value="NUDIX_hydrolase_dom"/>
</dbReference>
<dbReference type="Pfam" id="PF00293">
    <property type="entry name" value="NUDIX"/>
    <property type="match status" value="1"/>
</dbReference>
<dbReference type="Proteomes" id="UP000608071">
    <property type="component" value="Unassembled WGS sequence"/>
</dbReference>
<name>A0ABR8STR1_9BACL</name>
<dbReference type="InterPro" id="IPR015797">
    <property type="entry name" value="NUDIX_hydrolase-like_dom_sf"/>
</dbReference>
<protein>
    <submittedName>
        <fullName evidence="3">NUDIX hydrolase</fullName>
    </submittedName>
</protein>
<accession>A0ABR8STR1</accession>
<comment type="similarity">
    <text evidence="1">Belongs to the Nudix hydrolase family.</text>
</comment>
<dbReference type="SUPFAM" id="SSF55811">
    <property type="entry name" value="Nudix"/>
    <property type="match status" value="1"/>
</dbReference>
<dbReference type="Gene3D" id="3.90.79.10">
    <property type="entry name" value="Nucleoside Triphosphate Pyrophosphohydrolase"/>
    <property type="match status" value="1"/>
</dbReference>
<dbReference type="CDD" id="cd04672">
    <property type="entry name" value="NUDIX_CDP-Chase_like"/>
    <property type="match status" value="1"/>
</dbReference>
<gene>
    <name evidence="3" type="ORF">H9647_01530</name>
</gene>
<organism evidence="3 4">
    <name type="scientific">Paenibacillus gallinarum</name>
    <dbReference type="NCBI Taxonomy" id="2762232"/>
    <lineage>
        <taxon>Bacteria</taxon>
        <taxon>Bacillati</taxon>
        <taxon>Bacillota</taxon>
        <taxon>Bacilli</taxon>
        <taxon>Bacillales</taxon>
        <taxon>Paenibacillaceae</taxon>
        <taxon>Paenibacillus</taxon>
    </lineage>
</organism>
<evidence type="ECO:0000259" key="2">
    <source>
        <dbReference type="PROSITE" id="PS51462"/>
    </source>
</evidence>
<evidence type="ECO:0000313" key="3">
    <source>
        <dbReference type="EMBL" id="MBD7966733.1"/>
    </source>
</evidence>
<dbReference type="RefSeq" id="WP_191797534.1">
    <property type="nucleotide sequence ID" value="NZ_JACSQL010000001.1"/>
</dbReference>
<dbReference type="Pfam" id="PF12535">
    <property type="entry name" value="Nudix_N"/>
    <property type="match status" value="1"/>
</dbReference>
<dbReference type="PANTHER" id="PTHR43736:SF1">
    <property type="entry name" value="DIHYDRONEOPTERIN TRIPHOSPHATE DIPHOSPHATASE"/>
    <property type="match status" value="1"/>
</dbReference>
<sequence length="206" mass="23446">MEEVKWLTWAKQMQAISQNGLAYGKDIYDIERYEQLRSLSVEILNTYTKVDSNQITDLFANETGYATPKVDVRGVIFQDDKILLVKEKADGAWALPGGWADIGLSPREIVVKEVKEESGFDVVPRRLLAVLDKNKHYHAPSPYHVYKIFILCDIIGGSAMEGMETSEVNFFDRSNLPQLSEERNTYGQVQIMFDKGLQDNSEVVFD</sequence>
<dbReference type="PROSITE" id="PS51462">
    <property type="entry name" value="NUDIX"/>
    <property type="match status" value="1"/>
</dbReference>
<keyword evidence="4" id="KW-1185">Reference proteome</keyword>